<dbReference type="PANTHER" id="PTHR16105">
    <property type="entry name" value="RNA-BINDING REGION-CONTAINING PROTEIN 3"/>
    <property type="match status" value="1"/>
</dbReference>
<evidence type="ECO:0000256" key="3">
    <source>
        <dbReference type="SAM" id="SignalP"/>
    </source>
</evidence>
<proteinExistence type="predicted"/>
<reference evidence="4" key="2">
    <citation type="submission" date="2025-08" db="UniProtKB">
        <authorList>
            <consortium name="Ensembl"/>
        </authorList>
    </citation>
    <scope>IDENTIFICATION</scope>
</reference>
<dbReference type="Ensembl" id="ENSUAMT00000011144.1">
    <property type="protein sequence ID" value="ENSUAMP00000009904.1"/>
    <property type="gene ID" value="ENSUAMG00000008194.1"/>
</dbReference>
<feature type="signal peptide" evidence="3">
    <location>
        <begin position="1"/>
        <end position="23"/>
    </location>
</feature>
<accession>A0A452QW16</accession>
<evidence type="ECO:0000313" key="4">
    <source>
        <dbReference type="Ensembl" id="ENSUAMP00000009904.1"/>
    </source>
</evidence>
<feature type="chain" id="PRO_5019360457" evidence="3">
    <location>
        <begin position="24"/>
        <end position="149"/>
    </location>
</feature>
<keyword evidence="3" id="KW-0732">Signal</keyword>
<evidence type="ECO:0000313" key="5">
    <source>
        <dbReference type="Proteomes" id="UP000291022"/>
    </source>
</evidence>
<dbReference type="InterPro" id="IPR045164">
    <property type="entry name" value="RBM41/RNPC3"/>
</dbReference>
<evidence type="ECO:0000256" key="1">
    <source>
        <dbReference type="ARBA" id="ARBA00022884"/>
    </source>
</evidence>
<feature type="compositionally biased region" description="Basic and acidic residues" evidence="2">
    <location>
        <begin position="56"/>
        <end position="73"/>
    </location>
</feature>
<dbReference type="Proteomes" id="UP000291022">
    <property type="component" value="Unassembled WGS sequence"/>
</dbReference>
<feature type="region of interest" description="Disordered" evidence="2">
    <location>
        <begin position="45"/>
        <end position="73"/>
    </location>
</feature>
<reference evidence="5" key="1">
    <citation type="submission" date="2016-06" db="EMBL/GenBank/DDBJ databases">
        <title>De novo assembly and RNA-Seq shows season-dependent expression and editing in black bear kidneys.</title>
        <authorList>
            <person name="Korstanje R."/>
            <person name="Srivastava A."/>
            <person name="Sarsani V.K."/>
            <person name="Sheehan S.M."/>
            <person name="Seger R.L."/>
            <person name="Barter M.E."/>
            <person name="Lindqvist C."/>
            <person name="Brody L.C."/>
            <person name="Mullikin J.C."/>
        </authorList>
    </citation>
    <scope>NUCLEOTIDE SEQUENCE [LARGE SCALE GENOMIC DNA]</scope>
</reference>
<name>A0A452QW16_URSAM</name>
<evidence type="ECO:0000256" key="2">
    <source>
        <dbReference type="SAM" id="MobiDB-lite"/>
    </source>
</evidence>
<dbReference type="AlphaFoldDB" id="A0A452QW16"/>
<dbReference type="PANTHER" id="PTHR16105:SF0">
    <property type="entry name" value="RNA-BINDING REGION-CONTAINING PROTEIN 3"/>
    <property type="match status" value="1"/>
</dbReference>
<reference evidence="4" key="3">
    <citation type="submission" date="2025-09" db="UniProtKB">
        <authorList>
            <consortium name="Ensembl"/>
        </authorList>
    </citation>
    <scope>IDENTIFICATION</scope>
</reference>
<dbReference type="GeneTree" id="ENSGT00530000063786"/>
<keyword evidence="1" id="KW-0694">RNA-binding</keyword>
<protein>
    <submittedName>
        <fullName evidence="4">Uncharacterized protein</fullName>
    </submittedName>
</protein>
<keyword evidence="5" id="KW-1185">Reference proteome</keyword>
<dbReference type="GO" id="GO:0005689">
    <property type="term" value="C:U12-type spliceosomal complex"/>
    <property type="evidence" value="ECO:0007669"/>
    <property type="project" value="TreeGrafter"/>
</dbReference>
<sequence>MFANRQLLMQLSNILLLFFQLKALTRLHQLKLLGHTLVVEFAKEQDRVHSPCPPSDPEKKKRSDDPVEDDKEKKEFGCLTIENGIAPNHGLTFPLNSCLKYMYPPPSSTILANIVNALASVPKFYVQVSRMKLTSQNKCLTNLISYIPW</sequence>
<dbReference type="GO" id="GO:0030626">
    <property type="term" value="F:U12 snRNA binding"/>
    <property type="evidence" value="ECO:0007669"/>
    <property type="project" value="TreeGrafter"/>
</dbReference>
<organism evidence="4 5">
    <name type="scientific">Ursus americanus</name>
    <name type="common">American black bear</name>
    <name type="synonym">Euarctos americanus</name>
    <dbReference type="NCBI Taxonomy" id="9643"/>
    <lineage>
        <taxon>Eukaryota</taxon>
        <taxon>Metazoa</taxon>
        <taxon>Chordata</taxon>
        <taxon>Craniata</taxon>
        <taxon>Vertebrata</taxon>
        <taxon>Euteleostomi</taxon>
        <taxon>Mammalia</taxon>
        <taxon>Eutheria</taxon>
        <taxon>Laurasiatheria</taxon>
        <taxon>Carnivora</taxon>
        <taxon>Caniformia</taxon>
        <taxon>Ursidae</taxon>
        <taxon>Ursus</taxon>
    </lineage>
</organism>
<dbReference type="GO" id="GO:0000398">
    <property type="term" value="P:mRNA splicing, via spliceosome"/>
    <property type="evidence" value="ECO:0007669"/>
    <property type="project" value="TreeGrafter"/>
</dbReference>
<dbReference type="GO" id="GO:0097157">
    <property type="term" value="F:pre-mRNA intronic binding"/>
    <property type="evidence" value="ECO:0007669"/>
    <property type="project" value="TreeGrafter"/>
</dbReference>